<dbReference type="EMBL" id="CP043529">
    <property type="protein sequence ID" value="QEW35218.1"/>
    <property type="molecule type" value="Genomic_DNA"/>
</dbReference>
<accession>A0A5P3AQX9</accession>
<evidence type="ECO:0000313" key="3">
    <source>
        <dbReference type="Proteomes" id="UP000326091"/>
    </source>
</evidence>
<protein>
    <submittedName>
        <fullName evidence="2">Uncharacterized protein</fullName>
    </submittedName>
</protein>
<dbReference type="AlphaFoldDB" id="A0A5P3AQX9"/>
<proteinExistence type="predicted"/>
<keyword evidence="1" id="KW-0472">Membrane</keyword>
<keyword evidence="1" id="KW-1133">Transmembrane helix</keyword>
<sequence length="57" mass="6464">MKKNKITGLIGTAVLHILLLILLLVIAIHRPQVQEEGVFLLCWEIQSFLKGMPTLIR</sequence>
<gene>
    <name evidence="2" type="ORF">VIC01_00686</name>
</gene>
<keyword evidence="1" id="KW-0812">Transmembrane</keyword>
<evidence type="ECO:0000313" key="2">
    <source>
        <dbReference type="EMBL" id="QEW35218.1"/>
    </source>
</evidence>
<organism evidence="2 3">
    <name type="scientific">Phocaeicola vulgatus</name>
    <name type="common">Bacteroides vulgatus</name>
    <dbReference type="NCBI Taxonomy" id="821"/>
    <lineage>
        <taxon>Bacteria</taxon>
        <taxon>Pseudomonadati</taxon>
        <taxon>Bacteroidota</taxon>
        <taxon>Bacteroidia</taxon>
        <taxon>Bacteroidales</taxon>
        <taxon>Bacteroidaceae</taxon>
        <taxon>Phocaeicola</taxon>
    </lineage>
</organism>
<reference evidence="2 3" key="1">
    <citation type="submission" date="2019-09" db="EMBL/GenBank/DDBJ databases">
        <title>Commensal-derived Metabolites Govern Vibrio cholerae Pathogenesis in Host.</title>
        <authorList>
            <person name="Yoon S.S."/>
            <person name="Yoon M.Y."/>
        </authorList>
    </citation>
    <scope>NUCLEOTIDE SEQUENCE [LARGE SCALE GENOMIC DNA]</scope>
    <source>
        <strain evidence="2 3">VIC01</strain>
    </source>
</reference>
<evidence type="ECO:0000256" key="1">
    <source>
        <dbReference type="SAM" id="Phobius"/>
    </source>
</evidence>
<dbReference type="Proteomes" id="UP000326091">
    <property type="component" value="Chromosome"/>
</dbReference>
<name>A0A5P3AQX9_PHOVU</name>
<feature type="transmembrane region" description="Helical" evidence="1">
    <location>
        <begin position="6"/>
        <end position="28"/>
    </location>
</feature>